<protein>
    <recommendedName>
        <fullName evidence="1">RNase H type-1 domain-containing protein</fullName>
    </recommendedName>
</protein>
<dbReference type="STRING" id="93759.A0A1R3KH37"/>
<dbReference type="PANTHER" id="PTHR47074">
    <property type="entry name" value="BNAC02G40300D PROTEIN"/>
    <property type="match status" value="1"/>
</dbReference>
<dbReference type="Proteomes" id="UP000187203">
    <property type="component" value="Unassembled WGS sequence"/>
</dbReference>
<keyword evidence="3" id="KW-1185">Reference proteome</keyword>
<dbReference type="CDD" id="cd06222">
    <property type="entry name" value="RNase_H_like"/>
    <property type="match status" value="1"/>
</dbReference>
<gene>
    <name evidence="2" type="ORF">COLO4_08141</name>
</gene>
<dbReference type="EMBL" id="AWUE01013616">
    <property type="protein sequence ID" value="OMP06416.1"/>
    <property type="molecule type" value="Genomic_DNA"/>
</dbReference>
<evidence type="ECO:0000313" key="2">
    <source>
        <dbReference type="EMBL" id="OMP06416.1"/>
    </source>
</evidence>
<dbReference type="AlphaFoldDB" id="A0A1R3KH37"/>
<accession>A0A1R3KH37</accession>
<dbReference type="InterPro" id="IPR036397">
    <property type="entry name" value="RNaseH_sf"/>
</dbReference>
<dbReference type="OrthoDB" id="1002691at2759"/>
<dbReference type="Pfam" id="PF13456">
    <property type="entry name" value="RVT_3"/>
    <property type="match status" value="1"/>
</dbReference>
<comment type="caution">
    <text evidence="2">The sequence shown here is derived from an EMBL/GenBank/DDBJ whole genome shotgun (WGS) entry which is preliminary data.</text>
</comment>
<dbReference type="GO" id="GO:0003676">
    <property type="term" value="F:nucleic acid binding"/>
    <property type="evidence" value="ECO:0007669"/>
    <property type="project" value="InterPro"/>
</dbReference>
<dbReference type="InterPro" id="IPR002156">
    <property type="entry name" value="RNaseH_domain"/>
</dbReference>
<dbReference type="GO" id="GO:0004523">
    <property type="term" value="F:RNA-DNA hybrid ribonuclease activity"/>
    <property type="evidence" value="ECO:0007669"/>
    <property type="project" value="InterPro"/>
</dbReference>
<feature type="domain" description="RNase H type-1" evidence="1">
    <location>
        <begin position="144"/>
        <end position="266"/>
    </location>
</feature>
<proteinExistence type="predicted"/>
<evidence type="ECO:0000313" key="3">
    <source>
        <dbReference type="Proteomes" id="UP000187203"/>
    </source>
</evidence>
<dbReference type="InterPro" id="IPR052929">
    <property type="entry name" value="RNase_H-like_EbsB-rel"/>
</dbReference>
<dbReference type="Gene3D" id="3.30.420.10">
    <property type="entry name" value="Ribonuclease H-like superfamily/Ribonuclease H"/>
    <property type="match status" value="1"/>
</dbReference>
<dbReference type="SUPFAM" id="SSF53098">
    <property type="entry name" value="Ribonuclease H-like"/>
    <property type="match status" value="1"/>
</dbReference>
<name>A0A1R3KH37_9ROSI</name>
<organism evidence="2 3">
    <name type="scientific">Corchorus olitorius</name>
    <dbReference type="NCBI Taxonomy" id="93759"/>
    <lineage>
        <taxon>Eukaryota</taxon>
        <taxon>Viridiplantae</taxon>
        <taxon>Streptophyta</taxon>
        <taxon>Embryophyta</taxon>
        <taxon>Tracheophyta</taxon>
        <taxon>Spermatophyta</taxon>
        <taxon>Magnoliopsida</taxon>
        <taxon>eudicotyledons</taxon>
        <taxon>Gunneridae</taxon>
        <taxon>Pentapetalae</taxon>
        <taxon>rosids</taxon>
        <taxon>malvids</taxon>
        <taxon>Malvales</taxon>
        <taxon>Malvaceae</taxon>
        <taxon>Grewioideae</taxon>
        <taxon>Apeibeae</taxon>
        <taxon>Corchorus</taxon>
    </lineage>
</organism>
<sequence length="297" mass="33728">MFGVLSGVLIVQINSKFSYGGAAGMLYQHLWDYIEGICGVRIEKQGITSFDRWLLTVGEKLQGGNDEFFTKLAFVCWTLWKVRCEFIFGKQSISLEGTMIRCQKAIKEFIQNMTNGQMKSNNIGLKQEVQQIWQKPPEDWIKMNVDGSFDMKTRKAGIGVVTRNSNGYVISVISKKVEVPDALTAVALALREAAQHAVGNGWNKVCFETDSSLLYSDFHRSDCRDLNWKVGSIVQDIHLLVYSIEYRKISLISRQANMATDWFAKQSRLEMSYIDWRRYPPSSLVGIWCSDGVPAPH</sequence>
<dbReference type="InterPro" id="IPR044730">
    <property type="entry name" value="RNase_H-like_dom_plant"/>
</dbReference>
<dbReference type="InterPro" id="IPR012337">
    <property type="entry name" value="RNaseH-like_sf"/>
</dbReference>
<evidence type="ECO:0000259" key="1">
    <source>
        <dbReference type="Pfam" id="PF13456"/>
    </source>
</evidence>
<reference evidence="3" key="1">
    <citation type="submission" date="2013-09" db="EMBL/GenBank/DDBJ databases">
        <title>Corchorus olitorius genome sequencing.</title>
        <authorList>
            <person name="Alam M."/>
            <person name="Haque M.S."/>
            <person name="Islam M.S."/>
            <person name="Emdad E.M."/>
            <person name="Islam M.M."/>
            <person name="Ahmed B."/>
            <person name="Halim A."/>
            <person name="Hossen Q.M.M."/>
            <person name="Hossain M.Z."/>
            <person name="Ahmed R."/>
            <person name="Khan M.M."/>
            <person name="Islam R."/>
            <person name="Rashid M.M."/>
            <person name="Khan S.A."/>
            <person name="Rahman M.S."/>
            <person name="Alam M."/>
            <person name="Yahiya A.S."/>
            <person name="Khan M.S."/>
            <person name="Azam M.S."/>
            <person name="Haque T."/>
            <person name="Lashkar M.Z.H."/>
            <person name="Akhand A.I."/>
            <person name="Morshed G."/>
            <person name="Roy S."/>
            <person name="Uddin K.S."/>
            <person name="Rabeya T."/>
            <person name="Hossain A.S."/>
            <person name="Chowdhury A."/>
            <person name="Snigdha A.R."/>
            <person name="Mortoza M.S."/>
            <person name="Matin S.A."/>
            <person name="Hoque S.M.E."/>
            <person name="Islam M.K."/>
            <person name="Roy D.K."/>
            <person name="Haider R."/>
            <person name="Moosa M.M."/>
            <person name="Elias S.M."/>
            <person name="Hasan A.M."/>
            <person name="Jahan S."/>
            <person name="Shafiuddin M."/>
            <person name="Mahmood N."/>
            <person name="Shommy N.S."/>
        </authorList>
    </citation>
    <scope>NUCLEOTIDE SEQUENCE [LARGE SCALE GENOMIC DNA]</scope>
    <source>
        <strain evidence="3">cv. O-4</strain>
    </source>
</reference>
<dbReference type="PANTHER" id="PTHR47074:SF11">
    <property type="entry name" value="REVERSE TRANSCRIPTASE-LIKE PROTEIN"/>
    <property type="match status" value="1"/>
</dbReference>